<dbReference type="EMBL" id="BSEO01000001">
    <property type="protein sequence ID" value="GLJ78677.1"/>
    <property type="molecule type" value="Genomic_DNA"/>
</dbReference>
<proteinExistence type="predicted"/>
<organism evidence="1 2">
    <name type="scientific">Microbacterium imperiale</name>
    <dbReference type="NCBI Taxonomy" id="33884"/>
    <lineage>
        <taxon>Bacteria</taxon>
        <taxon>Bacillati</taxon>
        <taxon>Actinomycetota</taxon>
        <taxon>Actinomycetes</taxon>
        <taxon>Micrococcales</taxon>
        <taxon>Microbacteriaceae</taxon>
        <taxon>Microbacterium</taxon>
    </lineage>
</organism>
<reference evidence="1" key="1">
    <citation type="journal article" date="2014" name="Int. J. Syst. Evol. Microbiol.">
        <title>Complete genome sequence of Corynebacterium casei LMG S-19264T (=DSM 44701T), isolated from a smear-ripened cheese.</title>
        <authorList>
            <consortium name="US DOE Joint Genome Institute (JGI-PGF)"/>
            <person name="Walter F."/>
            <person name="Albersmeier A."/>
            <person name="Kalinowski J."/>
            <person name="Ruckert C."/>
        </authorList>
    </citation>
    <scope>NUCLEOTIDE SEQUENCE</scope>
    <source>
        <strain evidence="1">VKM Ac-1447</strain>
    </source>
</reference>
<dbReference type="AlphaFoldDB" id="A0A9W6M2D2"/>
<comment type="caution">
    <text evidence="1">The sequence shown here is derived from an EMBL/GenBank/DDBJ whole genome shotgun (WGS) entry which is preliminary data.</text>
</comment>
<dbReference type="RefSeq" id="WP_210005412.1">
    <property type="nucleotide sequence ID" value="NZ_BSEO01000001.1"/>
</dbReference>
<protein>
    <submittedName>
        <fullName evidence="1">Uncharacterized protein</fullName>
    </submittedName>
</protein>
<reference evidence="1" key="2">
    <citation type="submission" date="2023-01" db="EMBL/GenBank/DDBJ databases">
        <authorList>
            <person name="Sun Q."/>
            <person name="Evtushenko L."/>
        </authorList>
    </citation>
    <scope>NUCLEOTIDE SEQUENCE</scope>
    <source>
        <strain evidence="1">VKM Ac-1447</strain>
    </source>
</reference>
<evidence type="ECO:0000313" key="2">
    <source>
        <dbReference type="Proteomes" id="UP001142317"/>
    </source>
</evidence>
<accession>A0A9W6M2D2</accession>
<dbReference type="Proteomes" id="UP001142317">
    <property type="component" value="Unassembled WGS sequence"/>
</dbReference>
<name>A0A9W6M2D2_9MICO</name>
<sequence>MALNLNLEELKPFLPPLDTAQEERVNAWIPVLSLLLDLRYGAHITGERRVLFVSAAADALERRLGKPAGLIDQEGAGPFSTRYNPRAALSRWFLPEELEQLDEACGLGGGIRSVRTPAPDAIRFENASRWYGDDVDQELIP</sequence>
<gene>
    <name evidence="1" type="ORF">GCM10017586_03590</name>
</gene>
<evidence type="ECO:0000313" key="1">
    <source>
        <dbReference type="EMBL" id="GLJ78677.1"/>
    </source>
</evidence>
<keyword evidence="2" id="KW-1185">Reference proteome</keyword>